<protein>
    <recommendedName>
        <fullName evidence="4">Transmembrane protein</fullName>
    </recommendedName>
</protein>
<gene>
    <name evidence="2" type="ORF">PanWU01x14_146100</name>
</gene>
<reference evidence="3" key="1">
    <citation type="submission" date="2016-06" db="EMBL/GenBank/DDBJ databases">
        <title>Parallel loss of symbiosis genes in relatives of nitrogen-fixing non-legume Parasponia.</title>
        <authorList>
            <person name="Van Velzen R."/>
            <person name="Holmer R."/>
            <person name="Bu F."/>
            <person name="Rutten L."/>
            <person name="Van Zeijl A."/>
            <person name="Liu W."/>
            <person name="Santuari L."/>
            <person name="Cao Q."/>
            <person name="Sharma T."/>
            <person name="Shen D."/>
            <person name="Roswanjaya Y."/>
            <person name="Wardhani T."/>
            <person name="Kalhor M.S."/>
            <person name="Jansen J."/>
            <person name="Van den Hoogen J."/>
            <person name="Gungor B."/>
            <person name="Hartog M."/>
            <person name="Hontelez J."/>
            <person name="Verver J."/>
            <person name="Yang W.-C."/>
            <person name="Schijlen E."/>
            <person name="Repin R."/>
            <person name="Schilthuizen M."/>
            <person name="Schranz E."/>
            <person name="Heidstra R."/>
            <person name="Miyata K."/>
            <person name="Fedorova E."/>
            <person name="Kohlen W."/>
            <person name="Bisseling T."/>
            <person name="Smit S."/>
            <person name="Geurts R."/>
        </authorList>
    </citation>
    <scope>NUCLEOTIDE SEQUENCE [LARGE SCALE GENOMIC DNA]</scope>
    <source>
        <strain evidence="3">cv. WU1-14</strain>
    </source>
</reference>
<keyword evidence="1" id="KW-0732">Signal</keyword>
<evidence type="ECO:0000313" key="3">
    <source>
        <dbReference type="Proteomes" id="UP000237105"/>
    </source>
</evidence>
<proteinExistence type="predicted"/>
<organism evidence="2 3">
    <name type="scientific">Parasponia andersonii</name>
    <name type="common">Sponia andersonii</name>
    <dbReference type="NCBI Taxonomy" id="3476"/>
    <lineage>
        <taxon>Eukaryota</taxon>
        <taxon>Viridiplantae</taxon>
        <taxon>Streptophyta</taxon>
        <taxon>Embryophyta</taxon>
        <taxon>Tracheophyta</taxon>
        <taxon>Spermatophyta</taxon>
        <taxon>Magnoliopsida</taxon>
        <taxon>eudicotyledons</taxon>
        <taxon>Gunneridae</taxon>
        <taxon>Pentapetalae</taxon>
        <taxon>rosids</taxon>
        <taxon>fabids</taxon>
        <taxon>Rosales</taxon>
        <taxon>Cannabaceae</taxon>
        <taxon>Parasponia</taxon>
    </lineage>
</organism>
<dbReference type="AlphaFoldDB" id="A0A2P5CKC8"/>
<feature type="chain" id="PRO_5015174816" description="Transmembrane protein" evidence="1">
    <location>
        <begin position="17"/>
        <end position="67"/>
    </location>
</feature>
<sequence length="67" mass="7070">MFLLVMLSLPVPTSHPVDANANVMPTGADARVSVDILPAGTGANVSLPVLLKTFPLFLLLMDYIPHG</sequence>
<dbReference type="EMBL" id="JXTB01000121">
    <property type="protein sequence ID" value="PON61490.1"/>
    <property type="molecule type" value="Genomic_DNA"/>
</dbReference>
<evidence type="ECO:0008006" key="4">
    <source>
        <dbReference type="Google" id="ProtNLM"/>
    </source>
</evidence>
<accession>A0A2P5CKC8</accession>
<keyword evidence="3" id="KW-1185">Reference proteome</keyword>
<evidence type="ECO:0000256" key="1">
    <source>
        <dbReference type="SAM" id="SignalP"/>
    </source>
</evidence>
<evidence type="ECO:0000313" key="2">
    <source>
        <dbReference type="EMBL" id="PON61490.1"/>
    </source>
</evidence>
<dbReference type="Proteomes" id="UP000237105">
    <property type="component" value="Unassembled WGS sequence"/>
</dbReference>
<feature type="signal peptide" evidence="1">
    <location>
        <begin position="1"/>
        <end position="16"/>
    </location>
</feature>
<name>A0A2P5CKC8_PARAD</name>
<comment type="caution">
    <text evidence="2">The sequence shown here is derived from an EMBL/GenBank/DDBJ whole genome shotgun (WGS) entry which is preliminary data.</text>
</comment>